<evidence type="ECO:0000313" key="3">
    <source>
        <dbReference type="Proteomes" id="UP001596020"/>
    </source>
</evidence>
<dbReference type="InterPro" id="IPR016732">
    <property type="entry name" value="UCP018688"/>
</dbReference>
<reference evidence="3" key="1">
    <citation type="journal article" date="2019" name="Int. J. Syst. Evol. Microbiol.">
        <title>The Global Catalogue of Microorganisms (GCM) 10K type strain sequencing project: providing services to taxonomists for standard genome sequencing and annotation.</title>
        <authorList>
            <consortium name="The Broad Institute Genomics Platform"/>
            <consortium name="The Broad Institute Genome Sequencing Center for Infectious Disease"/>
            <person name="Wu L."/>
            <person name="Ma J."/>
        </authorList>
    </citation>
    <scope>NUCLEOTIDE SEQUENCE [LARGE SCALE GENOMIC DNA]</scope>
    <source>
        <strain evidence="3">CGMCC 4.7357</strain>
    </source>
</reference>
<dbReference type="PANTHER" id="PTHR41373:SF1">
    <property type="entry name" value="PHOSPHATIDYLGLYCEROL LYSYLTRANSFERASE C-TERMINAL DOMAIN-CONTAINING PROTEIN"/>
    <property type="match status" value="1"/>
</dbReference>
<evidence type="ECO:0000259" key="1">
    <source>
        <dbReference type="Pfam" id="PF09924"/>
    </source>
</evidence>
<name>A0ABV9K7J3_9PORP</name>
<dbReference type="PIRSF" id="PIRSF018688">
    <property type="entry name" value="UCP018688"/>
    <property type="match status" value="1"/>
</dbReference>
<proteinExistence type="predicted"/>
<organism evidence="2 3">
    <name type="scientific">Falsiporphyromonas endometrii</name>
    <dbReference type="NCBI Taxonomy" id="1387297"/>
    <lineage>
        <taxon>Bacteria</taxon>
        <taxon>Pseudomonadati</taxon>
        <taxon>Bacteroidota</taxon>
        <taxon>Bacteroidia</taxon>
        <taxon>Bacteroidales</taxon>
        <taxon>Porphyromonadaceae</taxon>
        <taxon>Falsiporphyromonas</taxon>
    </lineage>
</organism>
<dbReference type="InterPro" id="IPR024320">
    <property type="entry name" value="LPG_synthase_C"/>
</dbReference>
<protein>
    <submittedName>
        <fullName evidence="2">DUF2156 domain-containing protein</fullName>
    </submittedName>
</protein>
<dbReference type="Pfam" id="PF09924">
    <property type="entry name" value="LPG_synthase_C"/>
    <property type="match status" value="1"/>
</dbReference>
<accession>A0ABV9K7J3</accession>
<dbReference type="InterPro" id="IPR016181">
    <property type="entry name" value="Acyl_CoA_acyltransferase"/>
</dbReference>
<dbReference type="SUPFAM" id="SSF55729">
    <property type="entry name" value="Acyl-CoA N-acyltransferases (Nat)"/>
    <property type="match status" value="2"/>
</dbReference>
<feature type="domain" description="Phosphatidylglycerol lysyltransferase C-terminal" evidence="1">
    <location>
        <begin position="28"/>
        <end position="292"/>
    </location>
</feature>
<dbReference type="RefSeq" id="WP_380078495.1">
    <property type="nucleotide sequence ID" value="NZ_JBHSGO010000153.1"/>
</dbReference>
<dbReference type="Proteomes" id="UP001596020">
    <property type="component" value="Unassembled WGS sequence"/>
</dbReference>
<gene>
    <name evidence="2" type="ORF">ACFO3G_04840</name>
</gene>
<comment type="caution">
    <text evidence="2">The sequence shown here is derived from an EMBL/GenBank/DDBJ whole genome shotgun (WGS) entry which is preliminary data.</text>
</comment>
<dbReference type="EMBL" id="JBHSGO010000153">
    <property type="protein sequence ID" value="MFC4665928.1"/>
    <property type="molecule type" value="Genomic_DNA"/>
</dbReference>
<sequence length="326" mass="37837">MSIIFKPIEVSDREIITSYTMQAGIPICDLSFANLYGWSFLYRTSWAEYEGNLLIRFYRSHEDPHPRYLLPLSKDGCSEKLAKAIEVLAVIAEKGGYPLSFMGISPCCRNMLESRFKDQFTFFSDRDWQDYIYLREKMVSLSGKKLQSKRNLLNRFKAAYPNYRYEIITDANKDACYELTRQWYKDKSNEEASEDELKLVRRLIDNRDAIGLQAGSVWVEDRLIGFSLGMPINHDTFDICVEKADTDIPEAFAIINNEFARHIPEQYTYLNREEDLGIEGLRHAKLQYKPVEILLKDTAILRTGNTSILDDELVDKEIPSGHTFNQ</sequence>
<keyword evidence="3" id="KW-1185">Reference proteome</keyword>
<evidence type="ECO:0000313" key="2">
    <source>
        <dbReference type="EMBL" id="MFC4665928.1"/>
    </source>
</evidence>
<dbReference type="Gene3D" id="3.40.630.30">
    <property type="match status" value="1"/>
</dbReference>
<dbReference type="PANTHER" id="PTHR41373">
    <property type="entry name" value="DUF2156 DOMAIN-CONTAINING PROTEIN"/>
    <property type="match status" value="1"/>
</dbReference>